<dbReference type="EMBL" id="JRHC01000001">
    <property type="protein sequence ID" value="KJF44236.1"/>
    <property type="molecule type" value="Genomic_DNA"/>
</dbReference>
<reference evidence="1 2" key="1">
    <citation type="submission" date="2014-09" db="EMBL/GenBank/DDBJ databases">
        <title>Draft Genome Sequence of Draconibacterium sp. JN14CK-3.</title>
        <authorList>
            <person name="Dong C."/>
            <person name="Lai Q."/>
            <person name="Shao Z."/>
        </authorList>
    </citation>
    <scope>NUCLEOTIDE SEQUENCE [LARGE SCALE GENOMIC DNA]</scope>
    <source>
        <strain evidence="1 2">JN14CK-3</strain>
    </source>
</reference>
<organism evidence="1 2">
    <name type="scientific">Draconibacterium sediminis</name>
    <dbReference type="NCBI Taxonomy" id="1544798"/>
    <lineage>
        <taxon>Bacteria</taxon>
        <taxon>Pseudomonadati</taxon>
        <taxon>Bacteroidota</taxon>
        <taxon>Bacteroidia</taxon>
        <taxon>Marinilabiliales</taxon>
        <taxon>Prolixibacteraceae</taxon>
        <taxon>Draconibacterium</taxon>
    </lineage>
</organism>
<accession>A0A0D8JCK2</accession>
<name>A0A0D8JCK2_9BACT</name>
<dbReference type="OrthoDB" id="1122242at2"/>
<dbReference type="AlphaFoldDB" id="A0A0D8JCK2"/>
<gene>
    <name evidence="1" type="ORF">LH29_01560</name>
</gene>
<dbReference type="RefSeq" id="WP_045025795.1">
    <property type="nucleotide sequence ID" value="NZ_CAJXKZ010000026.1"/>
</dbReference>
<evidence type="ECO:0000313" key="1">
    <source>
        <dbReference type="EMBL" id="KJF44236.1"/>
    </source>
</evidence>
<proteinExistence type="predicted"/>
<dbReference type="Proteomes" id="UP000032544">
    <property type="component" value="Unassembled WGS sequence"/>
</dbReference>
<sequence>MANLTESKKRDFVSQLIVILQQNSSLLTDKGFDPTAKITQLQTELATADDAEGKQLEAAAAAKDATKLANDTLDVAYTDCSATVDLITGLLGKKDNLVLEIKKLRNTGRPSKKVPVTE</sequence>
<evidence type="ECO:0000313" key="2">
    <source>
        <dbReference type="Proteomes" id="UP000032544"/>
    </source>
</evidence>
<protein>
    <submittedName>
        <fullName evidence="1">Uncharacterized protein</fullName>
    </submittedName>
</protein>
<comment type="caution">
    <text evidence="1">The sequence shown here is derived from an EMBL/GenBank/DDBJ whole genome shotgun (WGS) entry which is preliminary data.</text>
</comment>
<keyword evidence="2" id="KW-1185">Reference proteome</keyword>